<dbReference type="AlphaFoldDB" id="A0A327WFP1"/>
<protein>
    <submittedName>
        <fullName evidence="1">Uncharacterized protein</fullName>
    </submittedName>
</protein>
<comment type="caution">
    <text evidence="1">The sequence shown here is derived from an EMBL/GenBank/DDBJ whole genome shotgun (WGS) entry which is preliminary data.</text>
</comment>
<dbReference type="Proteomes" id="UP000248790">
    <property type="component" value="Unassembled WGS sequence"/>
</dbReference>
<name>A0A327WFP1_LARAB</name>
<sequence>MFTASTKAKTLNSFAENGADGFYIKHSPDTSRTPEIVRNDVISLFALVKNCLQKYALLSPFWKGIQEIEKANLIQEKRVGTPQETSFRKRIHERLCMFIGLLKKAYEQKAFDKDTFLYDEYETAFLTLWSCLNEISECYFTKTQPILPHLTDKNGNLMMDDKNQPITLNPNKKPLTYRNTKIDKHYKWDLDGNLFLEHKYWPKYDGTTLKTDPKKNWYFTDFERVSSFGLDNGNYIDSTIRKVDLDYQKEIRMQIAFILIKKFNTGNNESDPIVKLFEDSRKLRNHLYLVHGDDTNTDYTKSLRQSGVKVTNSNLQDLFKLIYFLLKGSTPVTLALNT</sequence>
<evidence type="ECO:0000313" key="1">
    <source>
        <dbReference type="EMBL" id="RAJ90025.1"/>
    </source>
</evidence>
<proteinExistence type="predicted"/>
<gene>
    <name evidence="1" type="ORF">LX87_05551</name>
</gene>
<dbReference type="EMBL" id="QLMC01000016">
    <property type="protein sequence ID" value="RAJ90025.1"/>
    <property type="molecule type" value="Genomic_DNA"/>
</dbReference>
<evidence type="ECO:0000313" key="2">
    <source>
        <dbReference type="Proteomes" id="UP000248790"/>
    </source>
</evidence>
<keyword evidence="2" id="KW-1185">Reference proteome</keyword>
<accession>A0A327WFP1</accession>
<reference evidence="1 2" key="1">
    <citation type="submission" date="2018-06" db="EMBL/GenBank/DDBJ databases">
        <title>Genomic Encyclopedia of Archaeal and Bacterial Type Strains, Phase II (KMG-II): from individual species to whole genera.</title>
        <authorList>
            <person name="Goeker M."/>
        </authorList>
    </citation>
    <scope>NUCLEOTIDE SEQUENCE [LARGE SCALE GENOMIC DNA]</scope>
    <source>
        <strain evidence="1 2">DSM 21851</strain>
    </source>
</reference>
<organism evidence="1 2">
    <name type="scientific">Larkinella arboricola</name>
    <dbReference type="NCBI Taxonomy" id="643671"/>
    <lineage>
        <taxon>Bacteria</taxon>
        <taxon>Pseudomonadati</taxon>
        <taxon>Bacteroidota</taxon>
        <taxon>Cytophagia</taxon>
        <taxon>Cytophagales</taxon>
        <taxon>Spirosomataceae</taxon>
        <taxon>Larkinella</taxon>
    </lineage>
</organism>